<name>A0ABQ2IX30_9DEIO</name>
<sequence length="337" mass="35188">MEPVPAAGAPAAVRRGIPGPHARGAARGPQPPLGRFCKPVDLSKQKGHTTGMTITSVLPASTHVGPVHLNVRDLNGTATFYATLLGLTTTTQTDTDVTLAAQGTPLLHLHAAPDLPRAPVSRPGLYHTAFLLPTRADLGRWLAHAAQLGHRIGSGDHLVSEAFYLNDPEGNGIEVYADRSRDTWTWRDGQVQMDTKAVDAAAVLAAAGIDPATLDGAAPFTAPQGTTVGHVHLKVGSAAQAARWYADTLGLDVVADLGSAAFLSWGGYHHHVGLNEWHSAGQPAPSTPAAGLAGVTFHTPDLGALRTHLAGRADVQDAGDHLTLRDPWGNRVTVAQN</sequence>
<evidence type="ECO:0000313" key="4">
    <source>
        <dbReference type="Proteomes" id="UP000645517"/>
    </source>
</evidence>
<accession>A0ABQ2IX30</accession>
<dbReference type="PANTHER" id="PTHR43279">
    <property type="entry name" value="CATECHOL-2,3-DIOXYGENASE"/>
    <property type="match status" value="1"/>
</dbReference>
<evidence type="ECO:0000259" key="2">
    <source>
        <dbReference type="PROSITE" id="PS51819"/>
    </source>
</evidence>
<dbReference type="Gene3D" id="3.10.180.10">
    <property type="entry name" value="2,3-Dihydroxybiphenyl 1,2-Dioxygenase, domain 1"/>
    <property type="match status" value="2"/>
</dbReference>
<dbReference type="InterPro" id="IPR004360">
    <property type="entry name" value="Glyas_Fos-R_dOase_dom"/>
</dbReference>
<dbReference type="InterPro" id="IPR037523">
    <property type="entry name" value="VOC_core"/>
</dbReference>
<dbReference type="SUPFAM" id="SSF54593">
    <property type="entry name" value="Glyoxalase/Bleomycin resistance protein/Dihydroxybiphenyl dioxygenase"/>
    <property type="match status" value="2"/>
</dbReference>
<dbReference type="InterPro" id="IPR029068">
    <property type="entry name" value="Glyas_Bleomycin-R_OHBP_Dase"/>
</dbReference>
<dbReference type="PANTHER" id="PTHR43279:SF1">
    <property type="entry name" value="CATECHOL-2,3-DIOXYGENASE"/>
    <property type="match status" value="1"/>
</dbReference>
<comment type="caution">
    <text evidence="3">The sequence shown here is derived from an EMBL/GenBank/DDBJ whole genome shotgun (WGS) entry which is preliminary data.</text>
</comment>
<dbReference type="EMBL" id="BMOR01000002">
    <property type="protein sequence ID" value="GGN32856.1"/>
    <property type="molecule type" value="Genomic_DNA"/>
</dbReference>
<reference evidence="4" key="1">
    <citation type="journal article" date="2019" name="Int. J. Syst. Evol. Microbiol.">
        <title>The Global Catalogue of Microorganisms (GCM) 10K type strain sequencing project: providing services to taxonomists for standard genome sequencing and annotation.</title>
        <authorList>
            <consortium name="The Broad Institute Genomics Platform"/>
            <consortium name="The Broad Institute Genome Sequencing Center for Infectious Disease"/>
            <person name="Wu L."/>
            <person name="Ma J."/>
        </authorList>
    </citation>
    <scope>NUCLEOTIDE SEQUENCE [LARGE SCALE GENOMIC DNA]</scope>
    <source>
        <strain evidence="4">JCM 16918</strain>
    </source>
</reference>
<feature type="compositionally biased region" description="Low complexity" evidence="1">
    <location>
        <begin position="1"/>
        <end position="20"/>
    </location>
</feature>
<organism evidence="3 4">
    <name type="scientific">Deinococcus daejeonensis</name>
    <dbReference type="NCBI Taxonomy" id="1007098"/>
    <lineage>
        <taxon>Bacteria</taxon>
        <taxon>Thermotogati</taxon>
        <taxon>Deinococcota</taxon>
        <taxon>Deinococci</taxon>
        <taxon>Deinococcales</taxon>
        <taxon>Deinococcaceae</taxon>
        <taxon>Deinococcus</taxon>
    </lineage>
</organism>
<gene>
    <name evidence="3" type="ORF">GCM10010842_10010</name>
</gene>
<proteinExistence type="predicted"/>
<keyword evidence="4" id="KW-1185">Reference proteome</keyword>
<dbReference type="Proteomes" id="UP000645517">
    <property type="component" value="Unassembled WGS sequence"/>
</dbReference>
<feature type="domain" description="VOC" evidence="2">
    <location>
        <begin position="63"/>
        <end position="178"/>
    </location>
</feature>
<protein>
    <submittedName>
        <fullName evidence="3">Glyoxalase</fullName>
    </submittedName>
</protein>
<dbReference type="PROSITE" id="PS51819">
    <property type="entry name" value="VOC"/>
    <property type="match status" value="2"/>
</dbReference>
<dbReference type="Pfam" id="PF00903">
    <property type="entry name" value="Glyoxalase"/>
    <property type="match status" value="2"/>
</dbReference>
<evidence type="ECO:0000313" key="3">
    <source>
        <dbReference type="EMBL" id="GGN32856.1"/>
    </source>
</evidence>
<feature type="domain" description="VOC" evidence="2">
    <location>
        <begin position="227"/>
        <end position="337"/>
    </location>
</feature>
<feature type="region of interest" description="Disordered" evidence="1">
    <location>
        <begin position="1"/>
        <end position="33"/>
    </location>
</feature>
<evidence type="ECO:0000256" key="1">
    <source>
        <dbReference type="SAM" id="MobiDB-lite"/>
    </source>
</evidence>